<dbReference type="EMBL" id="LAZR01054998">
    <property type="protein sequence ID" value="KKK77348.1"/>
    <property type="molecule type" value="Genomic_DNA"/>
</dbReference>
<proteinExistence type="predicted"/>
<organism evidence="1">
    <name type="scientific">marine sediment metagenome</name>
    <dbReference type="NCBI Taxonomy" id="412755"/>
    <lineage>
        <taxon>unclassified sequences</taxon>
        <taxon>metagenomes</taxon>
        <taxon>ecological metagenomes</taxon>
    </lineage>
</organism>
<reference evidence="1" key="1">
    <citation type="journal article" date="2015" name="Nature">
        <title>Complex archaea that bridge the gap between prokaryotes and eukaryotes.</title>
        <authorList>
            <person name="Spang A."/>
            <person name="Saw J.H."/>
            <person name="Jorgensen S.L."/>
            <person name="Zaremba-Niedzwiedzka K."/>
            <person name="Martijn J."/>
            <person name="Lind A.E."/>
            <person name="van Eijk R."/>
            <person name="Schleper C."/>
            <person name="Guy L."/>
            <person name="Ettema T.J."/>
        </authorList>
    </citation>
    <scope>NUCLEOTIDE SEQUENCE</scope>
</reference>
<comment type="caution">
    <text evidence="1">The sequence shown here is derived from an EMBL/GenBank/DDBJ whole genome shotgun (WGS) entry which is preliminary data.</text>
</comment>
<gene>
    <name evidence="1" type="ORF">LCGC14_2854530</name>
</gene>
<sequence>MENDIIFTGIRFFGQKIYIESTRDSKVDEALVSVFKDDYRKTSPLDMNRPDSKVILEWLNEIGRLNEI</sequence>
<evidence type="ECO:0000313" key="1">
    <source>
        <dbReference type="EMBL" id="KKK77348.1"/>
    </source>
</evidence>
<dbReference type="AlphaFoldDB" id="A0A0F8Y7Q2"/>
<protein>
    <submittedName>
        <fullName evidence="1">Uncharacterized protein</fullName>
    </submittedName>
</protein>
<name>A0A0F8Y7Q2_9ZZZZ</name>
<accession>A0A0F8Y7Q2</accession>